<dbReference type="InterPro" id="IPR007890">
    <property type="entry name" value="CHASE2"/>
</dbReference>
<gene>
    <name evidence="3" type="ORF">IXB50_10580</name>
</gene>
<comment type="caution">
    <text evidence="3">The sequence shown here is derived from an EMBL/GenBank/DDBJ whole genome shotgun (WGS) entry which is preliminary data.</text>
</comment>
<feature type="transmembrane region" description="Helical" evidence="1">
    <location>
        <begin position="713"/>
        <end position="731"/>
    </location>
</feature>
<dbReference type="EMBL" id="JADOES010000017">
    <property type="protein sequence ID" value="MBT9315867.1"/>
    <property type="molecule type" value="Genomic_DNA"/>
</dbReference>
<sequence length="785" mass="88019">MQRNLGKLVVLKLGPGSFQQGFSVTLQIGLEGERPTLELPGLLPPVSDLPGLYQQWQMAYRQLRLPSRLEAQPDMVTNVSWVGDCHDSAERLCDRINTWLSHPIFQPISNKLLEQLSPTDIIRVVLQTEDPILRRLPWHQWDFFQRYPQAELALSAPFYQQVNAPQTLSQTVRILAILGDATGLDLETDRTLLQNLPGVDLSLLIGPDRATLNHYLWDQQGWDILFFAGHSGGNVGKISLNSQESLTISELKYALTKAVQQGLAIALFNSCDGLGLAEDLADLHIPQILVMREPIPDRVAHQFLKGFLESFSRNTPLYLSVREARERLQGVEGEFPCATWLPILCQNLAQQPPTWQGLLGTQQMGEAIDSVHRPWIAAVGLGVAMTAVTLSLRFLGGFQSLELAAYDRFLRWWPWFETPDARLVVIKNTEDDIKQQGLDRNSEFSITDDTLLAVLKKLELFQPRVIGIDIYHEHGLDPALPELKERLESMPNVVSLCKHPSDAAEMGGVAPPPQVRFGNKLGFSDFLEDTDSTTRRLLITIDRPPESPCPADYSFATLIAGQYLSLMGASDNLDDVFWQDTHDQFQLRQVRIPPLNRRSGGYKLASADGYQQLVRYRHLPNLEKIADTYDLSEVLSDDFEGIELRDRIVLLGTTSLSFGGGDIEERDFWKTPYTNSERLEDMTPGVFIQAHMVSQLVSAVEDGRPLISTWNEWIEICWITLWGIAGGAMGWRLSTGRLGLVLLTAEIGLLLVCWSLLALPALWVPYVPAAILMSGTAITVSRYRD</sequence>
<evidence type="ECO:0000313" key="4">
    <source>
        <dbReference type="Proteomes" id="UP000717364"/>
    </source>
</evidence>
<evidence type="ECO:0000256" key="1">
    <source>
        <dbReference type="SAM" id="Phobius"/>
    </source>
</evidence>
<dbReference type="InterPro" id="IPR024983">
    <property type="entry name" value="CHAT_dom"/>
</dbReference>
<feature type="domain" description="CHASE2" evidence="2">
    <location>
        <begin position="398"/>
        <end position="729"/>
    </location>
</feature>
<accession>A0A947GJZ6</accession>
<keyword evidence="1" id="KW-0472">Membrane</keyword>
<dbReference type="Proteomes" id="UP000717364">
    <property type="component" value="Unassembled WGS sequence"/>
</dbReference>
<keyword evidence="1" id="KW-0812">Transmembrane</keyword>
<evidence type="ECO:0000259" key="2">
    <source>
        <dbReference type="SMART" id="SM01080"/>
    </source>
</evidence>
<reference evidence="3" key="2">
    <citation type="journal article" date="2021" name="Mar. Drugs">
        <title>Genome Reduction and Secondary Metabolism of the Marine Sponge-Associated Cyanobacterium Leptothoe.</title>
        <authorList>
            <person name="Konstantinou D."/>
            <person name="Popin R.V."/>
            <person name="Fewer D.P."/>
            <person name="Sivonen K."/>
            <person name="Gkelis S."/>
        </authorList>
    </citation>
    <scope>NUCLEOTIDE SEQUENCE</scope>
    <source>
        <strain evidence="3">TAU-MAC 1115</strain>
    </source>
</reference>
<dbReference type="RefSeq" id="WP_215608934.1">
    <property type="nucleotide sequence ID" value="NZ_JADOES010000017.1"/>
</dbReference>
<name>A0A947GJZ6_9CYAN</name>
<evidence type="ECO:0000313" key="3">
    <source>
        <dbReference type="EMBL" id="MBT9315867.1"/>
    </source>
</evidence>
<proteinExistence type="predicted"/>
<feature type="transmembrane region" description="Helical" evidence="1">
    <location>
        <begin position="738"/>
        <end position="757"/>
    </location>
</feature>
<dbReference type="SMART" id="SM01080">
    <property type="entry name" value="CHASE2"/>
    <property type="match status" value="1"/>
</dbReference>
<keyword evidence="1" id="KW-1133">Transmembrane helix</keyword>
<keyword evidence="4" id="KW-1185">Reference proteome</keyword>
<protein>
    <submittedName>
        <fullName evidence="3">CHASE2 domain-containing protein</fullName>
    </submittedName>
</protein>
<reference evidence="3" key="1">
    <citation type="submission" date="2020-11" db="EMBL/GenBank/DDBJ databases">
        <authorList>
            <person name="Konstantinou D."/>
            <person name="Gkelis S."/>
            <person name="Popin R."/>
            <person name="Fewer D."/>
            <person name="Sivonen K."/>
        </authorList>
    </citation>
    <scope>NUCLEOTIDE SEQUENCE</scope>
    <source>
        <strain evidence="3">TAU-MAC 1115</strain>
    </source>
</reference>
<dbReference type="Pfam" id="PF12770">
    <property type="entry name" value="CHAT"/>
    <property type="match status" value="1"/>
</dbReference>
<dbReference type="AlphaFoldDB" id="A0A947GJZ6"/>
<organism evidence="3 4">
    <name type="scientific">Leptothoe spongobia TAU-MAC 1115</name>
    <dbReference type="NCBI Taxonomy" id="1967444"/>
    <lineage>
        <taxon>Bacteria</taxon>
        <taxon>Bacillati</taxon>
        <taxon>Cyanobacteriota</taxon>
        <taxon>Cyanophyceae</taxon>
        <taxon>Nodosilineales</taxon>
        <taxon>Cymatolegaceae</taxon>
        <taxon>Leptothoe</taxon>
        <taxon>Leptothoe spongobia</taxon>
    </lineage>
</organism>
<dbReference type="Pfam" id="PF05226">
    <property type="entry name" value="CHASE2"/>
    <property type="match status" value="1"/>
</dbReference>
<feature type="transmembrane region" description="Helical" evidence="1">
    <location>
        <begin position="763"/>
        <end position="783"/>
    </location>
</feature>